<feature type="transmembrane region" description="Helical" evidence="1">
    <location>
        <begin position="247"/>
        <end position="271"/>
    </location>
</feature>
<feature type="transmembrane region" description="Helical" evidence="1">
    <location>
        <begin position="20"/>
        <end position="41"/>
    </location>
</feature>
<name>G0NHX7_CAEBE</name>
<dbReference type="AlphaFoldDB" id="G0NHX7"/>
<dbReference type="STRING" id="135651.G0NHX7"/>
<dbReference type="PANTHER" id="PTHR22941:SF131">
    <property type="entry name" value="SERPENTINE RECEPTOR, CLASS H"/>
    <property type="match status" value="1"/>
</dbReference>
<keyword evidence="1" id="KW-0812">Transmembrane</keyword>
<dbReference type="PANTHER" id="PTHR22941">
    <property type="entry name" value="SERPENTINE RECEPTOR"/>
    <property type="match status" value="1"/>
</dbReference>
<accession>G0NHX7</accession>
<keyword evidence="1" id="KW-1133">Transmembrane helix</keyword>
<protein>
    <recommendedName>
        <fullName evidence="4">Serpentine Receptor, class H</fullName>
    </recommendedName>
</protein>
<keyword evidence="3" id="KW-1185">Reference proteome</keyword>
<evidence type="ECO:0000256" key="1">
    <source>
        <dbReference type="SAM" id="Phobius"/>
    </source>
</evidence>
<dbReference type="HOGENOM" id="CLU_042960_1_1_1"/>
<gene>
    <name evidence="2" type="ORF">CAEBREN_31653</name>
</gene>
<dbReference type="eggNOG" id="ENOG502TFFW">
    <property type="taxonomic scope" value="Eukaryota"/>
</dbReference>
<evidence type="ECO:0000313" key="3">
    <source>
        <dbReference type="Proteomes" id="UP000008068"/>
    </source>
</evidence>
<sequence length="333" mass="39049">MSYCVTDYNFLSTPEFYKLLLHYFGFIAIPLHIFGAYCILIKTPSIMQSVKWNLFNFHFWNCFCDIGFSLLTTPFVIVPAFAWYPLGIFNYFGISTAWQTIILVYIVCVVFVSIIGIFENRYLVLIACDHTWRKFRTTYFIFNLLIACLTFVPFIFTLPDQNEARQFFLDRWKCAPDYAPLDTVFFLATATRFVARTGGVVVAFFFIQIIVFYKLTGKVLKQQMGRNISKNTAELLKKFRETLMIQLSIPVFIMLFPIAYLGASNWLWFHFQFLNNISFIIISSHGFFSTIVMLIVHRPYREFAIGLTRFGTIYSRNEENSHMFRDMRSSVIT</sequence>
<feature type="transmembrane region" description="Helical" evidence="1">
    <location>
        <begin position="96"/>
        <end position="118"/>
    </location>
</feature>
<dbReference type="InterPro" id="IPR019422">
    <property type="entry name" value="7TM_GPCR_serpentine_rcpt_Srh"/>
</dbReference>
<dbReference type="Pfam" id="PF10318">
    <property type="entry name" value="7TM_GPCR_Srh"/>
    <property type="match status" value="1"/>
</dbReference>
<feature type="transmembrane region" description="Helical" evidence="1">
    <location>
        <begin position="62"/>
        <end position="84"/>
    </location>
</feature>
<evidence type="ECO:0008006" key="4">
    <source>
        <dbReference type="Google" id="ProtNLM"/>
    </source>
</evidence>
<evidence type="ECO:0000313" key="2">
    <source>
        <dbReference type="EMBL" id="EGT31538.1"/>
    </source>
</evidence>
<feature type="transmembrane region" description="Helical" evidence="1">
    <location>
        <begin position="193"/>
        <end position="216"/>
    </location>
</feature>
<feature type="transmembrane region" description="Helical" evidence="1">
    <location>
        <begin position="277"/>
        <end position="296"/>
    </location>
</feature>
<keyword evidence="1" id="KW-0472">Membrane</keyword>
<dbReference type="Proteomes" id="UP000008068">
    <property type="component" value="Unassembled WGS sequence"/>
</dbReference>
<organism evidence="3">
    <name type="scientific">Caenorhabditis brenneri</name>
    <name type="common">Nematode worm</name>
    <dbReference type="NCBI Taxonomy" id="135651"/>
    <lineage>
        <taxon>Eukaryota</taxon>
        <taxon>Metazoa</taxon>
        <taxon>Ecdysozoa</taxon>
        <taxon>Nematoda</taxon>
        <taxon>Chromadorea</taxon>
        <taxon>Rhabditida</taxon>
        <taxon>Rhabditina</taxon>
        <taxon>Rhabditomorpha</taxon>
        <taxon>Rhabditoidea</taxon>
        <taxon>Rhabditidae</taxon>
        <taxon>Peloderinae</taxon>
        <taxon>Caenorhabditis</taxon>
    </lineage>
</organism>
<dbReference type="EMBL" id="GL379886">
    <property type="protein sequence ID" value="EGT31538.1"/>
    <property type="molecule type" value="Genomic_DNA"/>
</dbReference>
<proteinExistence type="predicted"/>
<dbReference type="InterPro" id="IPR053220">
    <property type="entry name" value="Nematode_rcpt-like_serp_H"/>
</dbReference>
<dbReference type="InParanoid" id="G0NHX7"/>
<reference evidence="3" key="1">
    <citation type="submission" date="2011-07" db="EMBL/GenBank/DDBJ databases">
        <authorList>
            <consortium name="Caenorhabditis brenneri Sequencing and Analysis Consortium"/>
            <person name="Wilson R.K."/>
        </authorList>
    </citation>
    <scope>NUCLEOTIDE SEQUENCE [LARGE SCALE GENOMIC DNA]</scope>
    <source>
        <strain evidence="3">PB2801</strain>
    </source>
</reference>
<feature type="transmembrane region" description="Helical" evidence="1">
    <location>
        <begin position="139"/>
        <end position="158"/>
    </location>
</feature>